<evidence type="ECO:0000259" key="2">
    <source>
        <dbReference type="PROSITE" id="PS50280"/>
    </source>
</evidence>
<organism evidence="3 4">
    <name type="scientific">Leptomonas seymouri</name>
    <dbReference type="NCBI Taxonomy" id="5684"/>
    <lineage>
        <taxon>Eukaryota</taxon>
        <taxon>Discoba</taxon>
        <taxon>Euglenozoa</taxon>
        <taxon>Kinetoplastea</taxon>
        <taxon>Metakinetoplastina</taxon>
        <taxon>Trypanosomatida</taxon>
        <taxon>Trypanosomatidae</taxon>
        <taxon>Leishmaniinae</taxon>
        <taxon>Leptomonas</taxon>
    </lineage>
</organism>
<reference evidence="3 4" key="1">
    <citation type="journal article" date="2015" name="PLoS Pathog.">
        <title>Leptomonas seymouri: Adaptations to the Dixenous Life Cycle Analyzed by Genome Sequencing, Transcriptome Profiling and Co-infection with Leishmania donovani.</title>
        <authorList>
            <person name="Kraeva N."/>
            <person name="Butenko A."/>
            <person name="Hlavacova J."/>
            <person name="Kostygov A."/>
            <person name="Myskova J."/>
            <person name="Grybchuk D."/>
            <person name="Lestinova T."/>
            <person name="Votypka J."/>
            <person name="Volf P."/>
            <person name="Opperdoes F."/>
            <person name="Flegontov P."/>
            <person name="Lukes J."/>
            <person name="Yurchenko V."/>
        </authorList>
    </citation>
    <scope>NUCLEOTIDE SEQUENCE [LARGE SCALE GENOMIC DNA]</scope>
    <source>
        <strain evidence="3 4">ATCC 30220</strain>
    </source>
</reference>
<accession>A0A0N0P946</accession>
<dbReference type="OMA" id="WQVWDAA"/>
<sequence>MPPSVSCSPTASPHAAGPSPTAAASSSHDVLRGLRCTPLRRSLKFTASAHARHFLAFDTSISRETRLVLFMEVFVFRQLLVDAAVVPAFQLATYTPEELLEVRVVTDPRHPAYGQAGLYAKSFIPHNTIVTSYSGFIEVFATSCNSRTYTMGFGSIGDDYALDAEFVGNYGRYANDPRGIGKLQANLSAENRFNSRGESFTALVARRQINMGEEILMSYGKAHRLSATPWTTLQGDPMMRPRMGGLVPFPAFRCTEAPLHSRIDRGAVDATTSSAPRAAETIFPAKHEADEMRNSYTPKAAMDTSASCSSPSKNGCGVAADDAPEKTMTAKIEPAGSSTATAAAPPLPRMANDLLWECTQCGMWTICEASVADAPLPCSACGTPKLSGSRLISLLSSPAITQQALLQEAGLRGEFPQPEQSAVTLLPSSVSPLSPPPTQSSCSPSTAATTSPSPLSSEHIDWPMNVPFLPWQVWDAAVPLSVLAKHSRFETQKHMFLYTVDTGLNEERRKSARDTATSAAAERRDHRRRRTEAPHTADEDWPFRCRYSKKKAKSGTDAVCASSTSCANLFTRASQAESGRGSRRSSGGGDDGGPDNRLKRGELWQRQDEVNPEDLAGFHRWLEPATPLTSPAASEDSTYSLHIFSPFSISPWQQQQQHIAASPHEATRADASFGDFTECGGEVRATLAKSPLSLLMSPTQEMDRLIVLRRAFTASTTSDGNSSAVPADTRDSTFSPQMASMRRRLQCMTRRLFTGKAFQAGEVVSYVGGLVRLRGDSRCRVSDSCLEIPLRFFLPSTLRQLCRMPMADNAQARGTGEGRPSTRYSGERTALHRFCQRVDGLSLVVTNEFMYCPCVVWDEEERADVSTEETTQEGGGPQSRIADAAEEVANALKACNVALVLTLDSLGCPYACAVATKAIGAFEPLLARAQ</sequence>
<dbReference type="SUPFAM" id="SSF82199">
    <property type="entry name" value="SET domain"/>
    <property type="match status" value="1"/>
</dbReference>
<dbReference type="Proteomes" id="UP000038009">
    <property type="component" value="Unassembled WGS sequence"/>
</dbReference>
<gene>
    <name evidence="3" type="ORF">ABL78_0659</name>
</gene>
<evidence type="ECO:0000256" key="1">
    <source>
        <dbReference type="SAM" id="MobiDB-lite"/>
    </source>
</evidence>
<dbReference type="VEuPathDB" id="TriTrypDB:Lsey_0008_0640"/>
<feature type="region of interest" description="Disordered" evidence="1">
    <location>
        <begin position="573"/>
        <end position="606"/>
    </location>
</feature>
<keyword evidence="4" id="KW-1185">Reference proteome</keyword>
<protein>
    <recommendedName>
        <fullName evidence="2">SET domain-containing protein</fullName>
    </recommendedName>
</protein>
<name>A0A0N0P946_LEPSE</name>
<feature type="compositionally biased region" description="Low complexity" evidence="1">
    <location>
        <begin position="439"/>
        <end position="457"/>
    </location>
</feature>
<dbReference type="Gene3D" id="2.170.270.10">
    <property type="entry name" value="SET domain"/>
    <property type="match status" value="1"/>
</dbReference>
<dbReference type="Pfam" id="PF00856">
    <property type="entry name" value="SET"/>
    <property type="match status" value="1"/>
</dbReference>
<feature type="region of interest" description="Disordered" evidence="1">
    <location>
        <begin position="508"/>
        <end position="537"/>
    </location>
</feature>
<dbReference type="AlphaFoldDB" id="A0A0N0P946"/>
<feature type="compositionally biased region" description="Low complexity" evidence="1">
    <location>
        <begin position="8"/>
        <end position="26"/>
    </location>
</feature>
<proteinExistence type="predicted"/>
<dbReference type="PROSITE" id="PS50280">
    <property type="entry name" value="SET"/>
    <property type="match status" value="1"/>
</dbReference>
<dbReference type="EMBL" id="LJSK01000008">
    <property type="protein sequence ID" value="KPI90277.1"/>
    <property type="molecule type" value="Genomic_DNA"/>
</dbReference>
<comment type="caution">
    <text evidence="3">The sequence shown here is derived from an EMBL/GenBank/DDBJ whole genome shotgun (WGS) entry which is preliminary data.</text>
</comment>
<evidence type="ECO:0000313" key="4">
    <source>
        <dbReference type="Proteomes" id="UP000038009"/>
    </source>
</evidence>
<feature type="region of interest" description="Disordered" evidence="1">
    <location>
        <begin position="1"/>
        <end position="26"/>
    </location>
</feature>
<dbReference type="InterPro" id="IPR001214">
    <property type="entry name" value="SET_dom"/>
</dbReference>
<feature type="domain" description="SET" evidence="2">
    <location>
        <begin position="98"/>
        <end position="220"/>
    </location>
</feature>
<feature type="compositionally biased region" description="Low complexity" evidence="1">
    <location>
        <begin position="421"/>
        <end position="432"/>
    </location>
</feature>
<evidence type="ECO:0000313" key="3">
    <source>
        <dbReference type="EMBL" id="KPI90277.1"/>
    </source>
</evidence>
<feature type="compositionally biased region" description="Basic and acidic residues" evidence="1">
    <location>
        <begin position="594"/>
        <end position="606"/>
    </location>
</feature>
<feature type="region of interest" description="Disordered" evidence="1">
    <location>
        <begin position="419"/>
        <end position="457"/>
    </location>
</feature>
<dbReference type="InterPro" id="IPR046341">
    <property type="entry name" value="SET_dom_sf"/>
</dbReference>
<dbReference type="OrthoDB" id="5792673at2759"/>